<keyword evidence="4" id="KW-1185">Reference proteome</keyword>
<feature type="domain" description="Tyrosine-protein kinase ephrin type A/B receptor-like" evidence="2">
    <location>
        <begin position="41"/>
        <end position="75"/>
    </location>
</feature>
<evidence type="ECO:0000313" key="4">
    <source>
        <dbReference type="Proteomes" id="UP001446871"/>
    </source>
</evidence>
<organism evidence="3 4">
    <name type="scientific">Apiospora saccharicola</name>
    <dbReference type="NCBI Taxonomy" id="335842"/>
    <lineage>
        <taxon>Eukaryota</taxon>
        <taxon>Fungi</taxon>
        <taxon>Dikarya</taxon>
        <taxon>Ascomycota</taxon>
        <taxon>Pezizomycotina</taxon>
        <taxon>Sordariomycetes</taxon>
        <taxon>Xylariomycetidae</taxon>
        <taxon>Amphisphaeriales</taxon>
        <taxon>Apiosporaceae</taxon>
        <taxon>Apiospora</taxon>
    </lineage>
</organism>
<proteinExistence type="predicted"/>
<evidence type="ECO:0000259" key="2">
    <source>
        <dbReference type="Pfam" id="PF07699"/>
    </source>
</evidence>
<dbReference type="SUPFAM" id="SSF57184">
    <property type="entry name" value="Growth factor receptor domain"/>
    <property type="match status" value="1"/>
</dbReference>
<dbReference type="Proteomes" id="UP001446871">
    <property type="component" value="Unassembled WGS sequence"/>
</dbReference>
<dbReference type="InterPro" id="IPR009030">
    <property type="entry name" value="Growth_fac_rcpt_cys_sf"/>
</dbReference>
<dbReference type="PANTHER" id="PTHR46967:SF1">
    <property type="entry name" value="KERATIN-ASSOCIATED PROTEIN 16-1-LIKE"/>
    <property type="match status" value="1"/>
</dbReference>
<dbReference type="InterPro" id="IPR011641">
    <property type="entry name" value="Tyr-kin_ephrin_A/B_rcpt-like"/>
</dbReference>
<dbReference type="EMBL" id="JAQQWM010000009">
    <property type="protein sequence ID" value="KAK8047839.1"/>
    <property type="molecule type" value="Genomic_DNA"/>
</dbReference>
<name>A0ABR1TQ41_9PEZI</name>
<feature type="signal peptide" evidence="1">
    <location>
        <begin position="1"/>
        <end position="25"/>
    </location>
</feature>
<keyword evidence="1" id="KW-0732">Signal</keyword>
<sequence length="114" mass="12000">MSSKSASHSRLTWAALILLGSPALATQSRECPTGFFNEFDTYNCLPCPAGTYSDVISGGVCVRCPQGTYSVLPGSARCQACQPGYITSESGDSCDPCPVRLSKLSLIPPFVTVT</sequence>
<feature type="chain" id="PRO_5046931931" description="Tyrosine-protein kinase ephrin type A/B receptor-like domain-containing protein" evidence="1">
    <location>
        <begin position="26"/>
        <end position="114"/>
    </location>
</feature>
<dbReference type="PANTHER" id="PTHR46967">
    <property type="entry name" value="INSULIN-LIKE GROWTH FACTOR BINDING PROTEIN,N-TERMINAL"/>
    <property type="match status" value="1"/>
</dbReference>
<dbReference type="Gene3D" id="2.10.50.10">
    <property type="entry name" value="Tumor Necrosis Factor Receptor, subunit A, domain 2"/>
    <property type="match status" value="1"/>
</dbReference>
<gene>
    <name evidence="3" type="ORF">PG996_015903</name>
</gene>
<accession>A0ABR1TQ41</accession>
<dbReference type="Pfam" id="PF07699">
    <property type="entry name" value="Ephrin_rec_like"/>
    <property type="match status" value="1"/>
</dbReference>
<evidence type="ECO:0000256" key="1">
    <source>
        <dbReference type="SAM" id="SignalP"/>
    </source>
</evidence>
<dbReference type="SMART" id="SM01411">
    <property type="entry name" value="Ephrin_rec_like"/>
    <property type="match status" value="1"/>
</dbReference>
<comment type="caution">
    <text evidence="3">The sequence shown here is derived from an EMBL/GenBank/DDBJ whole genome shotgun (WGS) entry which is preliminary data.</text>
</comment>
<protein>
    <recommendedName>
        <fullName evidence="2">Tyrosine-protein kinase ephrin type A/B receptor-like domain-containing protein</fullName>
    </recommendedName>
</protein>
<reference evidence="3 4" key="1">
    <citation type="submission" date="2023-01" db="EMBL/GenBank/DDBJ databases">
        <title>Analysis of 21 Apiospora genomes using comparative genomics revels a genus with tremendous synthesis potential of carbohydrate active enzymes and secondary metabolites.</title>
        <authorList>
            <person name="Sorensen T."/>
        </authorList>
    </citation>
    <scope>NUCLEOTIDE SEQUENCE [LARGE SCALE GENOMIC DNA]</scope>
    <source>
        <strain evidence="3 4">CBS 83171</strain>
    </source>
</reference>
<evidence type="ECO:0000313" key="3">
    <source>
        <dbReference type="EMBL" id="KAK8047839.1"/>
    </source>
</evidence>